<comment type="caution">
    <text evidence="1">The sequence shown here is derived from an EMBL/GenBank/DDBJ whole genome shotgun (WGS) entry which is preliminary data.</text>
</comment>
<name>A0AAV2Z491_9STRA</name>
<evidence type="ECO:0000313" key="2">
    <source>
        <dbReference type="Proteomes" id="UP001146120"/>
    </source>
</evidence>
<dbReference type="Proteomes" id="UP001146120">
    <property type="component" value="Unassembled WGS sequence"/>
</dbReference>
<dbReference type="AlphaFoldDB" id="A0AAV2Z491"/>
<dbReference type="SUPFAM" id="SSF52058">
    <property type="entry name" value="L domain-like"/>
    <property type="match status" value="1"/>
</dbReference>
<dbReference type="InterPro" id="IPR032675">
    <property type="entry name" value="LRR_dom_sf"/>
</dbReference>
<sequence>MAVRTAAIQRKDPHGCAVKAYPWLGDKPACTLLEIDCDNANTTGVSNDIATLIAEVDPYRVLYLSFRHCPALEVPQTIQTLENLKVLRFDNSTIAQWTQEAAITNTHHKHLVMVLLTRVNLTNIPEGFLDPDFPQGLQDIEFCVTNLSSVPDQLDKRWPRDMWFTMDHARFDAIPDTFVRMQPGYLSMFGNQITKIQASALLNHAMVELSGNPIEALPDLDPNDWSHASDIRFADTSVRARPNWMTVDFMQTHVVVAGNTPLCSDPTALPAGVDREDICVPAAMFDCDSFYDQEWELM</sequence>
<proteinExistence type="predicted"/>
<reference evidence="1" key="1">
    <citation type="submission" date="2022-11" db="EMBL/GenBank/DDBJ databases">
        <authorList>
            <person name="Morgan W.R."/>
            <person name="Tartar A."/>
        </authorList>
    </citation>
    <scope>NUCLEOTIDE SEQUENCE</scope>
    <source>
        <strain evidence="1">ARSEF 373</strain>
    </source>
</reference>
<evidence type="ECO:0000313" key="1">
    <source>
        <dbReference type="EMBL" id="DBA02173.1"/>
    </source>
</evidence>
<accession>A0AAV2Z491</accession>
<reference evidence="1" key="2">
    <citation type="journal article" date="2023" name="Microbiol Resour">
        <title>Decontamination and Annotation of the Draft Genome Sequence of the Oomycete Lagenidium giganteum ARSEF 373.</title>
        <authorList>
            <person name="Morgan W.R."/>
            <person name="Tartar A."/>
        </authorList>
    </citation>
    <scope>NUCLEOTIDE SEQUENCE</scope>
    <source>
        <strain evidence="1">ARSEF 373</strain>
    </source>
</reference>
<gene>
    <name evidence="1" type="ORF">N0F65_004808</name>
</gene>
<dbReference type="EMBL" id="DAKRPA010000035">
    <property type="protein sequence ID" value="DBA02173.1"/>
    <property type="molecule type" value="Genomic_DNA"/>
</dbReference>
<keyword evidence="2" id="KW-1185">Reference proteome</keyword>
<protein>
    <submittedName>
        <fullName evidence="1">Uncharacterized protein</fullName>
    </submittedName>
</protein>
<organism evidence="1 2">
    <name type="scientific">Lagenidium giganteum</name>
    <dbReference type="NCBI Taxonomy" id="4803"/>
    <lineage>
        <taxon>Eukaryota</taxon>
        <taxon>Sar</taxon>
        <taxon>Stramenopiles</taxon>
        <taxon>Oomycota</taxon>
        <taxon>Peronosporomycetes</taxon>
        <taxon>Pythiales</taxon>
        <taxon>Pythiaceae</taxon>
    </lineage>
</organism>
<dbReference type="Gene3D" id="3.80.10.10">
    <property type="entry name" value="Ribonuclease Inhibitor"/>
    <property type="match status" value="1"/>
</dbReference>